<keyword evidence="6 8" id="KW-0413">Isomerase</keyword>
<dbReference type="EMBL" id="HE613254">
    <property type="protein sequence ID" value="CCE66528.1"/>
    <property type="molecule type" value="Genomic_DNA"/>
</dbReference>
<evidence type="ECO:0000256" key="3">
    <source>
        <dbReference type="ARBA" id="ARBA00011952"/>
    </source>
</evidence>
<dbReference type="GO" id="GO:0048029">
    <property type="term" value="F:monosaccharide binding"/>
    <property type="evidence" value="ECO:0007669"/>
    <property type="project" value="TreeGrafter"/>
</dbReference>
<dbReference type="UniPathway" id="UPA00109">
    <property type="reaction ID" value="UER00181"/>
</dbReference>
<dbReference type="PROSITE" id="PS00174">
    <property type="entry name" value="P_GLUCOSE_ISOMERASE_2"/>
    <property type="match status" value="1"/>
</dbReference>
<evidence type="ECO:0000256" key="6">
    <source>
        <dbReference type="ARBA" id="ARBA00023235"/>
    </source>
</evidence>
<evidence type="ECO:0000256" key="1">
    <source>
        <dbReference type="ARBA" id="ARBA00004926"/>
    </source>
</evidence>
<dbReference type="GO" id="GO:0051156">
    <property type="term" value="P:glucose 6-phosphate metabolic process"/>
    <property type="evidence" value="ECO:0007669"/>
    <property type="project" value="TreeGrafter"/>
</dbReference>
<proteinExistence type="inferred from homology"/>
<dbReference type="GO" id="GO:0004347">
    <property type="term" value="F:glucose-6-phosphate isomerase activity"/>
    <property type="evidence" value="ECO:0007669"/>
    <property type="project" value="UniProtKB-EC"/>
</dbReference>
<name>G8C2I0_9MOLU</name>
<dbReference type="GO" id="GO:0005829">
    <property type="term" value="C:cytosol"/>
    <property type="evidence" value="ECO:0007669"/>
    <property type="project" value="TreeGrafter"/>
</dbReference>
<reference evidence="10" key="1">
    <citation type="submission" date="2011-11" db="EMBL/GenBank/DDBJ databases">
        <title>Complete genome sequence of Candidatus Mycoplasma haemominutum.</title>
        <authorList>
            <person name="Barker E.N."/>
            <person name="Darby A.C."/>
            <person name="Helps C.R."/>
            <person name="Peters I.R."/>
            <person name="Hughes M.A."/>
            <person name="Radford A.D."/>
            <person name="Novacco M."/>
            <person name="Boretti F."/>
            <person name="Hofmann-Lehmann R."/>
            <person name="Tasker S."/>
        </authorList>
    </citation>
    <scope>NUCLEOTIDE SEQUENCE</scope>
    <source>
        <strain evidence="10">Birmingham 1</strain>
    </source>
</reference>
<gene>
    <name evidence="10" type="primary">pgi</name>
    <name evidence="10" type="ORF">MHM_00100</name>
</gene>
<dbReference type="PANTHER" id="PTHR11469">
    <property type="entry name" value="GLUCOSE-6-PHOSPHATE ISOMERASE"/>
    <property type="match status" value="1"/>
</dbReference>
<dbReference type="GO" id="GO:0006096">
    <property type="term" value="P:glycolytic process"/>
    <property type="evidence" value="ECO:0007669"/>
    <property type="project" value="UniProtKB-UniPathway"/>
</dbReference>
<keyword evidence="9" id="KW-0812">Transmembrane</keyword>
<dbReference type="OrthoDB" id="140919at2"/>
<dbReference type="GO" id="GO:0097367">
    <property type="term" value="F:carbohydrate derivative binding"/>
    <property type="evidence" value="ECO:0007669"/>
    <property type="project" value="InterPro"/>
</dbReference>
<keyword evidence="9" id="KW-0472">Membrane</keyword>
<sequence>MLIRLDLRFIPSIGSDVMKKKYFPKLKEIHEQMQYGSAKGIEMTGWMPWVFRDHSEIFQKSEKIREDWIRNKVQTVVIIGTGGSYLGSKACLEFVEGRFPKSPMEFIFLPYVADRCVESTIEHLKNQKFAIVVISKSGGTLESAVTFRILRNLLFEKEGEEHSQYVISITTKGEGLLYKLSVEHQYHIFEIEKNIGGRYSTLTPVGLVPAILRGISGEELIRGARDCHEDYYHLDYDKNLPFQYAAYRHFFFNDLNLNVECLISYDPHLNGILHKMKQLFSESEGKSDKGLIPVILDFTPDLHSIGQLLQEGKRVFFETILWVNDDPRVKIMDSKFGNDDGIDWLRNASLSEINYAAFMGTVKAHNELRGVNVIILYLPNWTAYTFGYLYFFLCLTAMFSAYLLEQNPFDQPGVEAYKSRMISMLKSRGDSK</sequence>
<reference evidence="10" key="2">
    <citation type="submission" date="2011-11" db="EMBL/GenBank/DDBJ databases">
        <authorList>
            <person name="Barker E."/>
        </authorList>
    </citation>
    <scope>NUCLEOTIDE SEQUENCE</scope>
    <source>
        <strain evidence="10">Birmingham 1</strain>
    </source>
</reference>
<dbReference type="PRINTS" id="PR00662">
    <property type="entry name" value="G6PISOMERASE"/>
</dbReference>
<feature type="transmembrane region" description="Helical" evidence="9">
    <location>
        <begin position="381"/>
        <end position="404"/>
    </location>
</feature>
<dbReference type="CDD" id="cd05015">
    <property type="entry name" value="SIS_PGI_1"/>
    <property type="match status" value="1"/>
</dbReference>
<dbReference type="InterPro" id="IPR046348">
    <property type="entry name" value="SIS_dom_sf"/>
</dbReference>
<comment type="pathway">
    <text evidence="1 8">Carbohydrate degradation; glycolysis; D-glyceraldehyde 3-phosphate and glycerone phosphate from D-glucose: step 2/4.</text>
</comment>
<dbReference type="PANTHER" id="PTHR11469:SF1">
    <property type="entry name" value="GLUCOSE-6-PHOSPHATE ISOMERASE"/>
    <property type="match status" value="1"/>
</dbReference>
<organism evidence="10">
    <name type="scientific">Candidatus Mycoplasma haematominutum 'Birmingham 1'</name>
    <dbReference type="NCBI Taxonomy" id="1116213"/>
    <lineage>
        <taxon>Bacteria</taxon>
        <taxon>Bacillati</taxon>
        <taxon>Mycoplasmatota</taxon>
        <taxon>Mollicutes</taxon>
        <taxon>Mycoplasmataceae</taxon>
        <taxon>Mycoplasma</taxon>
    </lineage>
</organism>
<accession>G8C2I0</accession>
<dbReference type="KEGG" id="mhb:MHM_00100"/>
<dbReference type="EC" id="5.3.1.9" evidence="3 8"/>
<dbReference type="CDD" id="cd05016">
    <property type="entry name" value="SIS_PGI_2"/>
    <property type="match status" value="1"/>
</dbReference>
<keyword evidence="9" id="KW-1133">Transmembrane helix</keyword>
<evidence type="ECO:0000313" key="10">
    <source>
        <dbReference type="EMBL" id="CCE66528.1"/>
    </source>
</evidence>
<dbReference type="RefSeq" id="WP_015511393.1">
    <property type="nucleotide sequence ID" value="NC_021007.1"/>
</dbReference>
<dbReference type="Pfam" id="PF00342">
    <property type="entry name" value="PGI"/>
    <property type="match status" value="1"/>
</dbReference>
<dbReference type="GO" id="GO:0006094">
    <property type="term" value="P:gluconeogenesis"/>
    <property type="evidence" value="ECO:0007669"/>
    <property type="project" value="UniProtKB-KW"/>
</dbReference>
<evidence type="ECO:0000256" key="5">
    <source>
        <dbReference type="ARBA" id="ARBA00023152"/>
    </source>
</evidence>
<evidence type="ECO:0000256" key="4">
    <source>
        <dbReference type="ARBA" id="ARBA00022432"/>
    </source>
</evidence>
<comment type="catalytic activity">
    <reaction evidence="7 8">
        <text>alpha-D-glucose 6-phosphate = beta-D-fructose 6-phosphate</text>
        <dbReference type="Rhea" id="RHEA:11816"/>
        <dbReference type="ChEBI" id="CHEBI:57634"/>
        <dbReference type="ChEBI" id="CHEBI:58225"/>
        <dbReference type="EC" id="5.3.1.9"/>
    </reaction>
</comment>
<dbReference type="Gene3D" id="3.40.50.10490">
    <property type="entry name" value="Glucose-6-phosphate isomerase like protein, domain 1"/>
    <property type="match status" value="2"/>
</dbReference>
<evidence type="ECO:0000256" key="9">
    <source>
        <dbReference type="SAM" id="Phobius"/>
    </source>
</evidence>
<dbReference type="InterPro" id="IPR018189">
    <property type="entry name" value="Phosphoglucose_isomerase_CS"/>
</dbReference>
<dbReference type="InterPro" id="IPR035476">
    <property type="entry name" value="SIS_PGI_1"/>
</dbReference>
<dbReference type="InterPro" id="IPR001672">
    <property type="entry name" value="G6P_Isomerase"/>
</dbReference>
<dbReference type="AlphaFoldDB" id="G8C2I0"/>
<keyword evidence="5 8" id="KW-0324">Glycolysis</keyword>
<dbReference type="InterPro" id="IPR035482">
    <property type="entry name" value="SIS_PGI_2"/>
</dbReference>
<keyword evidence="4 8" id="KW-0312">Gluconeogenesis</keyword>
<comment type="similarity">
    <text evidence="2 8">Belongs to the GPI family.</text>
</comment>
<protein>
    <recommendedName>
        <fullName evidence="3 8">Glucose-6-phosphate isomerase</fullName>
        <ecNumber evidence="3 8">5.3.1.9</ecNumber>
    </recommendedName>
</protein>
<dbReference type="PATRIC" id="fig|1116213.3.peg.8"/>
<dbReference type="HOGENOM" id="CLU_037303_0_1_14"/>
<dbReference type="SUPFAM" id="SSF53697">
    <property type="entry name" value="SIS domain"/>
    <property type="match status" value="1"/>
</dbReference>
<dbReference type="PROSITE" id="PS51463">
    <property type="entry name" value="P_GLUCOSE_ISOMERASE_3"/>
    <property type="match status" value="1"/>
</dbReference>
<evidence type="ECO:0000256" key="8">
    <source>
        <dbReference type="RuleBase" id="RU000612"/>
    </source>
</evidence>
<evidence type="ECO:0000256" key="2">
    <source>
        <dbReference type="ARBA" id="ARBA00006604"/>
    </source>
</evidence>
<evidence type="ECO:0000256" key="7">
    <source>
        <dbReference type="ARBA" id="ARBA00029321"/>
    </source>
</evidence>